<protein>
    <submittedName>
        <fullName evidence="1">Uncharacterized protein</fullName>
    </submittedName>
</protein>
<organism evidence="1">
    <name type="scientific">Aquarana catesbeiana</name>
    <name type="common">American bullfrog</name>
    <name type="synonym">Rana catesbeiana</name>
    <dbReference type="NCBI Taxonomy" id="8400"/>
    <lineage>
        <taxon>Eukaryota</taxon>
        <taxon>Metazoa</taxon>
        <taxon>Chordata</taxon>
        <taxon>Craniata</taxon>
        <taxon>Vertebrata</taxon>
        <taxon>Euteleostomi</taxon>
        <taxon>Amphibia</taxon>
        <taxon>Batrachia</taxon>
        <taxon>Anura</taxon>
        <taxon>Neobatrachia</taxon>
        <taxon>Ranoidea</taxon>
        <taxon>Ranidae</taxon>
        <taxon>Aquarana</taxon>
    </lineage>
</organism>
<proteinExistence type="predicted"/>
<dbReference type="EMBL" id="KV926297">
    <property type="protein sequence ID" value="PIO36765.1"/>
    <property type="molecule type" value="Genomic_DNA"/>
</dbReference>
<dbReference type="AlphaFoldDB" id="A0A2G9S9L8"/>
<sequence length="44" mass="4806">MAFIGFICYLCNVYTFTLPIGSTLKSGGISLCFWNRENPLGVSA</sequence>
<name>A0A2G9S9L8_AQUCT</name>
<accession>A0A2G9S9L8</accession>
<gene>
    <name evidence="1" type="ORF">AB205_0035760</name>
</gene>
<reference evidence="1" key="1">
    <citation type="submission" date="2017-08" db="EMBL/GenBank/DDBJ databases">
        <title>Assembly of the North American Bullfrog Genome.</title>
        <authorList>
            <person name="Warren R.L."/>
            <person name="Vandervalk B.P."/>
            <person name="Kucuk E."/>
            <person name="Birol I."/>
            <person name="Helbing C."/>
            <person name="Pandoh P."/>
            <person name="Behsaz B."/>
            <person name="Mohamadi H."/>
            <person name="Chu J."/>
            <person name="Jackman S."/>
            <person name="Hammond S.A."/>
            <person name="Veldhoen N."/>
            <person name="Kirk H."/>
            <person name="Zhao Y."/>
            <person name="Coope R."/>
            <person name="Pleasance S."/>
            <person name="Moore R."/>
            <person name="Holt R."/>
        </authorList>
    </citation>
    <scope>NUCLEOTIDE SEQUENCE</scope>
    <source>
        <strain evidence="1">Bruno</strain>
        <tissue evidence="1">Liver</tissue>
    </source>
</reference>
<evidence type="ECO:0000313" key="1">
    <source>
        <dbReference type="EMBL" id="PIO36765.1"/>
    </source>
</evidence>